<dbReference type="AlphaFoldDB" id="A0A6A7BU05"/>
<gene>
    <name evidence="4" type="ORF">K470DRAFT_278375</name>
</gene>
<dbReference type="Proteomes" id="UP000799421">
    <property type="component" value="Unassembled WGS sequence"/>
</dbReference>
<dbReference type="EMBL" id="MU006006">
    <property type="protein sequence ID" value="KAF2858623.1"/>
    <property type="molecule type" value="Genomic_DNA"/>
</dbReference>
<feature type="compositionally biased region" description="Polar residues" evidence="3">
    <location>
        <begin position="154"/>
        <end position="164"/>
    </location>
</feature>
<evidence type="ECO:0000256" key="1">
    <source>
        <dbReference type="ARBA" id="ARBA00022603"/>
    </source>
</evidence>
<keyword evidence="1 4" id="KW-0489">Methyltransferase</keyword>
<dbReference type="SUPFAM" id="SSF53335">
    <property type="entry name" value="S-adenosyl-L-methionine-dependent methyltransferases"/>
    <property type="match status" value="1"/>
</dbReference>
<evidence type="ECO:0000313" key="5">
    <source>
        <dbReference type="Proteomes" id="UP000799421"/>
    </source>
</evidence>
<dbReference type="InterPro" id="IPR029063">
    <property type="entry name" value="SAM-dependent_MTases_sf"/>
</dbReference>
<dbReference type="PANTHER" id="PTHR13069">
    <property type="entry name" value="ALKYLATED DNA REPAIR PROTEIN ALKB HOMOLOG 8"/>
    <property type="match status" value="1"/>
</dbReference>
<feature type="compositionally biased region" description="Polar residues" evidence="3">
    <location>
        <begin position="173"/>
        <end position="191"/>
    </location>
</feature>
<proteinExistence type="predicted"/>
<evidence type="ECO:0000256" key="3">
    <source>
        <dbReference type="SAM" id="MobiDB-lite"/>
    </source>
</evidence>
<feature type="region of interest" description="Disordered" evidence="3">
    <location>
        <begin position="78"/>
        <end position="191"/>
    </location>
</feature>
<dbReference type="InterPro" id="IPR051422">
    <property type="entry name" value="AlkB_tRNA_MeTrf/Diox"/>
</dbReference>
<keyword evidence="5" id="KW-1185">Reference proteome</keyword>
<evidence type="ECO:0000256" key="2">
    <source>
        <dbReference type="ARBA" id="ARBA00022679"/>
    </source>
</evidence>
<dbReference type="PANTHER" id="PTHR13069:SF21">
    <property type="entry name" value="ALKYLATED DNA REPAIR PROTEIN ALKB HOMOLOG 8"/>
    <property type="match status" value="1"/>
</dbReference>
<dbReference type="OrthoDB" id="271595at2759"/>
<keyword evidence="2 4" id="KW-0808">Transferase</keyword>
<dbReference type="GO" id="GO:0000049">
    <property type="term" value="F:tRNA binding"/>
    <property type="evidence" value="ECO:0007669"/>
    <property type="project" value="TreeGrafter"/>
</dbReference>
<name>A0A6A7BU05_9PEZI</name>
<protein>
    <submittedName>
        <fullName evidence="4">S-adenosyl-L-methionine-dependent methyltransferase</fullName>
    </submittedName>
</protein>
<sequence length="319" mass="35441">MSEEAYEIANVHDVYDKIAPHFSKTRYKPWPRIVSFIETLPPGSVGIELGCGNGKNLSIGEVFTLGSDRSEKLVKIAAEQSKKCNKSSPQSENDKSPPQNKHGKSPQNKNDQPSPQSKDNEPPPPNENNNSSSRNENDNPPPQPKHPKPAAQQNSQQNKIPSTDNKNDKPDAQQPSQSKNPTPTAKHPSSNSISDAIVADLLSPPHPPSRLDFFLIIAALHHLSTRPRRVSALREAILLLTPTGKGLVSVWAFEQTGEKRKWTGRDELVPWTLPDGRVMGRYYHLYGEGELEEEAALAGGRVEDQGWERGNWWVVLSRR</sequence>
<dbReference type="GO" id="GO:0005737">
    <property type="term" value="C:cytoplasm"/>
    <property type="evidence" value="ECO:0007669"/>
    <property type="project" value="TreeGrafter"/>
</dbReference>
<reference evidence="4" key="1">
    <citation type="journal article" date="2020" name="Stud. Mycol.">
        <title>101 Dothideomycetes genomes: a test case for predicting lifestyles and emergence of pathogens.</title>
        <authorList>
            <person name="Haridas S."/>
            <person name="Albert R."/>
            <person name="Binder M."/>
            <person name="Bloem J."/>
            <person name="Labutti K."/>
            <person name="Salamov A."/>
            <person name="Andreopoulos B."/>
            <person name="Baker S."/>
            <person name="Barry K."/>
            <person name="Bills G."/>
            <person name="Bluhm B."/>
            <person name="Cannon C."/>
            <person name="Castanera R."/>
            <person name="Culley D."/>
            <person name="Daum C."/>
            <person name="Ezra D."/>
            <person name="Gonzalez J."/>
            <person name="Henrissat B."/>
            <person name="Kuo A."/>
            <person name="Liang C."/>
            <person name="Lipzen A."/>
            <person name="Lutzoni F."/>
            <person name="Magnuson J."/>
            <person name="Mondo S."/>
            <person name="Nolan M."/>
            <person name="Ohm R."/>
            <person name="Pangilinan J."/>
            <person name="Park H.-J."/>
            <person name="Ramirez L."/>
            <person name="Alfaro M."/>
            <person name="Sun H."/>
            <person name="Tritt A."/>
            <person name="Yoshinaga Y."/>
            <person name="Zwiers L.-H."/>
            <person name="Turgeon B."/>
            <person name="Goodwin S."/>
            <person name="Spatafora J."/>
            <person name="Crous P."/>
            <person name="Grigoriev I."/>
        </authorList>
    </citation>
    <scope>NUCLEOTIDE SEQUENCE</scope>
    <source>
        <strain evidence="4">CBS 480.64</strain>
    </source>
</reference>
<feature type="compositionally biased region" description="Polar residues" evidence="3">
    <location>
        <begin position="86"/>
        <end position="117"/>
    </location>
</feature>
<dbReference type="GO" id="GO:0002098">
    <property type="term" value="P:tRNA wobble uridine modification"/>
    <property type="evidence" value="ECO:0007669"/>
    <property type="project" value="TreeGrafter"/>
</dbReference>
<dbReference type="GO" id="GO:0005634">
    <property type="term" value="C:nucleus"/>
    <property type="evidence" value="ECO:0007669"/>
    <property type="project" value="TreeGrafter"/>
</dbReference>
<dbReference type="GO" id="GO:0030488">
    <property type="term" value="P:tRNA methylation"/>
    <property type="evidence" value="ECO:0007669"/>
    <property type="project" value="TreeGrafter"/>
</dbReference>
<organism evidence="4 5">
    <name type="scientific">Piedraia hortae CBS 480.64</name>
    <dbReference type="NCBI Taxonomy" id="1314780"/>
    <lineage>
        <taxon>Eukaryota</taxon>
        <taxon>Fungi</taxon>
        <taxon>Dikarya</taxon>
        <taxon>Ascomycota</taxon>
        <taxon>Pezizomycotina</taxon>
        <taxon>Dothideomycetes</taxon>
        <taxon>Dothideomycetidae</taxon>
        <taxon>Capnodiales</taxon>
        <taxon>Piedraiaceae</taxon>
        <taxon>Piedraia</taxon>
    </lineage>
</organism>
<dbReference type="GO" id="GO:0106335">
    <property type="term" value="F:tRNA (5-carboxymethyluridine(34)-5-O)-methyltransferase activity"/>
    <property type="evidence" value="ECO:0007669"/>
    <property type="project" value="TreeGrafter"/>
</dbReference>
<dbReference type="Gene3D" id="3.40.50.150">
    <property type="entry name" value="Vaccinia Virus protein VP39"/>
    <property type="match status" value="2"/>
</dbReference>
<evidence type="ECO:0000313" key="4">
    <source>
        <dbReference type="EMBL" id="KAF2858623.1"/>
    </source>
</evidence>
<accession>A0A6A7BU05</accession>